<proteinExistence type="predicted"/>
<evidence type="ECO:0000313" key="2">
    <source>
        <dbReference type="Proteomes" id="UP000663848"/>
    </source>
</evidence>
<feature type="non-terminal residue" evidence="1">
    <location>
        <position position="1"/>
    </location>
</feature>
<dbReference type="Proteomes" id="UP000663848">
    <property type="component" value="Unassembled WGS sequence"/>
</dbReference>
<reference evidence="1" key="1">
    <citation type="submission" date="2021-02" db="EMBL/GenBank/DDBJ databases">
        <authorList>
            <person name="Nowell W R."/>
        </authorList>
    </citation>
    <scope>NUCLEOTIDE SEQUENCE</scope>
</reference>
<name>A0A821TR83_9BILA</name>
<evidence type="ECO:0000313" key="1">
    <source>
        <dbReference type="EMBL" id="CAF4875251.1"/>
    </source>
</evidence>
<dbReference type="AlphaFoldDB" id="A0A821TR83"/>
<accession>A0A821TR83</accession>
<protein>
    <submittedName>
        <fullName evidence="1">Uncharacterized protein</fullName>
    </submittedName>
</protein>
<comment type="caution">
    <text evidence="1">The sequence shown here is derived from an EMBL/GenBank/DDBJ whole genome shotgun (WGS) entry which is preliminary data.</text>
</comment>
<organism evidence="1 2">
    <name type="scientific">Rotaria socialis</name>
    <dbReference type="NCBI Taxonomy" id="392032"/>
    <lineage>
        <taxon>Eukaryota</taxon>
        <taxon>Metazoa</taxon>
        <taxon>Spiralia</taxon>
        <taxon>Gnathifera</taxon>
        <taxon>Rotifera</taxon>
        <taxon>Eurotatoria</taxon>
        <taxon>Bdelloidea</taxon>
        <taxon>Philodinida</taxon>
        <taxon>Philodinidae</taxon>
        <taxon>Rotaria</taxon>
    </lineage>
</organism>
<sequence length="106" mass="11758">TQHKTTLGAGGPKPTRYIPKHEKSQILAILELEHIPTSTVIIFSGTHFKSKKAFVESRKNQAEAIVKLLLADYSDRSYLILAGGYNGGSDEPFYSVIRSMDLQSSY</sequence>
<dbReference type="InterPro" id="IPR036691">
    <property type="entry name" value="Endo/exonu/phosph_ase_sf"/>
</dbReference>
<dbReference type="SUPFAM" id="SSF56219">
    <property type="entry name" value="DNase I-like"/>
    <property type="match status" value="1"/>
</dbReference>
<gene>
    <name evidence="1" type="ORF">QYT958_LOCUS28949</name>
</gene>
<dbReference type="EMBL" id="CAJOBR010008174">
    <property type="protein sequence ID" value="CAF4875251.1"/>
    <property type="molecule type" value="Genomic_DNA"/>
</dbReference>